<comment type="similarity">
    <text evidence="4">Belongs to the HepT RNase toxin family.</text>
</comment>
<reference evidence="5" key="1">
    <citation type="journal article" date="2014" name="Front. Microbiol.">
        <title>High frequency of phylogenetically diverse reductive dehalogenase-homologous genes in deep subseafloor sedimentary metagenomes.</title>
        <authorList>
            <person name="Kawai M."/>
            <person name="Futagami T."/>
            <person name="Toyoda A."/>
            <person name="Takaki Y."/>
            <person name="Nishi S."/>
            <person name="Hori S."/>
            <person name="Arai W."/>
            <person name="Tsubouchi T."/>
            <person name="Morono Y."/>
            <person name="Uchiyama I."/>
            <person name="Ito T."/>
            <person name="Fujiyama A."/>
            <person name="Inagaki F."/>
            <person name="Takami H."/>
        </authorList>
    </citation>
    <scope>NUCLEOTIDE SEQUENCE</scope>
    <source>
        <strain evidence="5">Expedition CK06-06</strain>
    </source>
</reference>
<evidence type="ECO:0000256" key="1">
    <source>
        <dbReference type="ARBA" id="ARBA00022649"/>
    </source>
</evidence>
<sequence length="142" mass="17250">METEFSGIEQRLERLKKCLIKLEPFKEKSKKEFYQDEYLQDIVERNLEVAIQSCIDIANRIISLDELEKPKDYYGSIIRLGEESILPYDFAQKFAPITGFRNILIHEYLDIDWDEVYKNLQKMDQFYKFMDYIKKWLSQRNK</sequence>
<evidence type="ECO:0000313" key="5">
    <source>
        <dbReference type="EMBL" id="GAH01358.1"/>
    </source>
</evidence>
<proteinExistence type="inferred from homology"/>
<dbReference type="InterPro" id="IPR037038">
    <property type="entry name" value="HepT-like_sf"/>
</dbReference>
<dbReference type="PANTHER" id="PTHR33397">
    <property type="entry name" value="UPF0331 PROTEIN YUTE"/>
    <property type="match status" value="1"/>
</dbReference>
<dbReference type="GO" id="GO:0016787">
    <property type="term" value="F:hydrolase activity"/>
    <property type="evidence" value="ECO:0007669"/>
    <property type="project" value="UniProtKB-KW"/>
</dbReference>
<organism evidence="5">
    <name type="scientific">marine sediment metagenome</name>
    <dbReference type="NCBI Taxonomy" id="412755"/>
    <lineage>
        <taxon>unclassified sequences</taxon>
        <taxon>metagenomes</taxon>
        <taxon>ecological metagenomes</taxon>
    </lineage>
</organism>
<dbReference type="PANTHER" id="PTHR33397:SF5">
    <property type="entry name" value="RNASE YUTE-RELATED"/>
    <property type="match status" value="1"/>
</dbReference>
<dbReference type="GO" id="GO:0110001">
    <property type="term" value="C:toxin-antitoxin complex"/>
    <property type="evidence" value="ECO:0007669"/>
    <property type="project" value="InterPro"/>
</dbReference>
<dbReference type="AlphaFoldDB" id="X1DY84"/>
<dbReference type="InterPro" id="IPR008201">
    <property type="entry name" value="HepT-like"/>
</dbReference>
<evidence type="ECO:0000256" key="2">
    <source>
        <dbReference type="ARBA" id="ARBA00022722"/>
    </source>
</evidence>
<keyword evidence="1" id="KW-1277">Toxin-antitoxin system</keyword>
<dbReference type="InterPro" id="IPR052379">
    <property type="entry name" value="Type_VII_TA_RNase"/>
</dbReference>
<accession>X1DY84</accession>
<gene>
    <name evidence="5" type="ORF">S01H4_49668</name>
</gene>
<comment type="caution">
    <text evidence="5">The sequence shown here is derived from an EMBL/GenBank/DDBJ whole genome shotgun (WGS) entry which is preliminary data.</text>
</comment>
<dbReference type="EMBL" id="BART01028123">
    <property type="protein sequence ID" value="GAH01358.1"/>
    <property type="molecule type" value="Genomic_DNA"/>
</dbReference>
<keyword evidence="2" id="KW-0540">Nuclease</keyword>
<keyword evidence="3" id="KW-0378">Hydrolase</keyword>
<evidence type="ECO:0008006" key="6">
    <source>
        <dbReference type="Google" id="ProtNLM"/>
    </source>
</evidence>
<dbReference type="NCBIfam" id="NF047751">
    <property type="entry name" value="HepT_toxin"/>
    <property type="match status" value="1"/>
</dbReference>
<evidence type="ECO:0000256" key="3">
    <source>
        <dbReference type="ARBA" id="ARBA00022801"/>
    </source>
</evidence>
<protein>
    <recommendedName>
        <fullName evidence="6">DUF86 domain-containing protein</fullName>
    </recommendedName>
</protein>
<evidence type="ECO:0000256" key="4">
    <source>
        <dbReference type="ARBA" id="ARBA00024207"/>
    </source>
</evidence>
<dbReference type="GO" id="GO:0004540">
    <property type="term" value="F:RNA nuclease activity"/>
    <property type="evidence" value="ECO:0007669"/>
    <property type="project" value="InterPro"/>
</dbReference>
<dbReference type="Gene3D" id="1.20.120.580">
    <property type="entry name" value="bsu32300-like"/>
    <property type="match status" value="1"/>
</dbReference>
<dbReference type="Pfam" id="PF01934">
    <property type="entry name" value="HepT-like"/>
    <property type="match status" value="1"/>
</dbReference>
<name>X1DY84_9ZZZZ</name>